<protein>
    <submittedName>
        <fullName evidence="4">Polysaccharide pyruvyl transferase</fullName>
    </submittedName>
</protein>
<evidence type="ECO:0000259" key="2">
    <source>
        <dbReference type="Pfam" id="PF04230"/>
    </source>
</evidence>
<evidence type="ECO:0000313" key="4">
    <source>
        <dbReference type="EMBL" id="SUV29377.1"/>
    </source>
</evidence>
<dbReference type="GeneID" id="93071270"/>
<evidence type="ECO:0000313" key="5">
    <source>
        <dbReference type="Proteomes" id="UP000254424"/>
    </source>
</evidence>
<keyword evidence="1" id="KW-0472">Membrane</keyword>
<name>A0A380YLG3_9BACE</name>
<dbReference type="Proteomes" id="UP000254424">
    <property type="component" value="Unassembled WGS sequence"/>
</dbReference>
<gene>
    <name evidence="3" type="ORF">INE88_03500</name>
    <name evidence="4" type="ORF">NCTC11155_01360</name>
</gene>
<feature type="transmembrane region" description="Helical" evidence="1">
    <location>
        <begin position="300"/>
        <end position="320"/>
    </location>
</feature>
<keyword evidence="1" id="KW-1133">Transmembrane helix</keyword>
<dbReference type="GO" id="GO:0016740">
    <property type="term" value="F:transferase activity"/>
    <property type="evidence" value="ECO:0007669"/>
    <property type="project" value="UniProtKB-KW"/>
</dbReference>
<dbReference type="EMBL" id="UFSX01000001">
    <property type="protein sequence ID" value="SUV29377.1"/>
    <property type="molecule type" value="Genomic_DNA"/>
</dbReference>
<dbReference type="AlphaFoldDB" id="A0A380YLG3"/>
<accession>A0A380YLG3</accession>
<evidence type="ECO:0000313" key="3">
    <source>
        <dbReference type="EMBL" id="QUT46665.1"/>
    </source>
</evidence>
<feature type="domain" description="Polysaccharide pyruvyl transferase" evidence="2">
    <location>
        <begin position="14"/>
        <end position="313"/>
    </location>
</feature>
<dbReference type="KEGG" id="beg:INE88_03500"/>
<dbReference type="RefSeq" id="WP_004290798.1">
    <property type="nucleotide sequence ID" value="NZ_CABKNQ010000018.1"/>
</dbReference>
<keyword evidence="4" id="KW-0808">Transferase</keyword>
<reference evidence="4 5" key="1">
    <citation type="submission" date="2018-06" db="EMBL/GenBank/DDBJ databases">
        <authorList>
            <consortium name="Pathogen Informatics"/>
            <person name="Doyle S."/>
        </authorList>
    </citation>
    <scope>NUCLEOTIDE SEQUENCE [LARGE SCALE GENOMIC DNA]</scope>
    <source>
        <strain evidence="4 5">NCTC11155</strain>
    </source>
</reference>
<reference evidence="3" key="2">
    <citation type="journal article" date="2021" name="PLoS Genet.">
        <title>Mobile Type VI secretion system loci of the gut Bacteroidales display extensive intra-ecosystem transfer, multi-species spread and geographical clustering.</title>
        <authorList>
            <person name="Garcia-Bayona L."/>
            <person name="Coyne M.J."/>
            <person name="Comstock L.E."/>
        </authorList>
    </citation>
    <scope>NUCLEOTIDE SEQUENCE</scope>
    <source>
        <strain evidence="3">CL11T00C20</strain>
    </source>
</reference>
<dbReference type="InterPro" id="IPR007345">
    <property type="entry name" value="Polysacch_pyruvyl_Trfase"/>
</dbReference>
<dbReference type="EMBL" id="CP072227">
    <property type="protein sequence ID" value="QUT46665.1"/>
    <property type="molecule type" value="Genomic_DNA"/>
</dbReference>
<dbReference type="OrthoDB" id="9799278at2"/>
<evidence type="ECO:0000256" key="1">
    <source>
        <dbReference type="SAM" id="Phobius"/>
    </source>
</evidence>
<dbReference type="STRING" id="483216.BACEGG_02477"/>
<dbReference type="Proteomes" id="UP000679226">
    <property type="component" value="Chromosome"/>
</dbReference>
<sequence>MKIGVLTFCSTEDNYGQVLQCYALQFYLNSMGHETYLIKYDASRNGKDLLWLLSLPHKILRKVLSIVLNKKDDKIWQEFKEFEKLASEENRKHPRCFSKFKEQYIKALPLIYNKKELYHTPPAFDIYIVGSDQVWGGIDPVYFLDWVSKGKKCIAYAPSFGGFQLSKTNSKILKFYLSKFDVVTVREKSGVDICKLLGREDVQLVLDPTFLLSKDDYRLLYKSTQTKPVNDYIFLYLLGNKIDFDVKDVFEWAARYNLEVKYVSSQGRVDSFKKEYPTIEDWIQLIENAKYVITNSFHGMAFSIIMNAPFIVIPLAGSFVRMNGRIYDILSMLKLKSRIYKDNLDILLSEIDFSPVNALLSDKREEIALNFKDWLKN</sequence>
<keyword evidence="1" id="KW-0812">Transmembrane</keyword>
<proteinExistence type="predicted"/>
<organism evidence="4 5">
    <name type="scientific">Bacteroides eggerthii</name>
    <dbReference type="NCBI Taxonomy" id="28111"/>
    <lineage>
        <taxon>Bacteria</taxon>
        <taxon>Pseudomonadati</taxon>
        <taxon>Bacteroidota</taxon>
        <taxon>Bacteroidia</taxon>
        <taxon>Bacteroidales</taxon>
        <taxon>Bacteroidaceae</taxon>
        <taxon>Bacteroides</taxon>
    </lineage>
</organism>
<dbReference type="Pfam" id="PF04230">
    <property type="entry name" value="PS_pyruv_trans"/>
    <property type="match status" value="1"/>
</dbReference>